<sequence>MPSLWGSSVRAATVPSQAALNRACQAAGHAADFLIGYGSCAAGGDGVATPGAGPNREGPPTGHRPGPDAVRPACGRTLTEADGPAVPSGRAARHVTRAVPPRNSERPRNRPNGPRL</sequence>
<gene>
    <name evidence="2" type="ORF">GCM10009787_50110</name>
</gene>
<evidence type="ECO:0000313" key="3">
    <source>
        <dbReference type="Proteomes" id="UP001501391"/>
    </source>
</evidence>
<dbReference type="Proteomes" id="UP001501391">
    <property type="component" value="Unassembled WGS sequence"/>
</dbReference>
<dbReference type="EMBL" id="BAAAOQ010000017">
    <property type="protein sequence ID" value="GAA2200196.1"/>
    <property type="molecule type" value="Genomic_DNA"/>
</dbReference>
<protein>
    <submittedName>
        <fullName evidence="2">Uncharacterized protein</fullName>
    </submittedName>
</protein>
<evidence type="ECO:0000256" key="1">
    <source>
        <dbReference type="SAM" id="MobiDB-lite"/>
    </source>
</evidence>
<evidence type="ECO:0000313" key="2">
    <source>
        <dbReference type="EMBL" id="GAA2200196.1"/>
    </source>
</evidence>
<keyword evidence="3" id="KW-1185">Reference proteome</keyword>
<organism evidence="2 3">
    <name type="scientific">Streptomyces bangladeshensis</name>
    <dbReference type="NCBI Taxonomy" id="295352"/>
    <lineage>
        <taxon>Bacteria</taxon>
        <taxon>Bacillati</taxon>
        <taxon>Actinomycetota</taxon>
        <taxon>Actinomycetes</taxon>
        <taxon>Kitasatosporales</taxon>
        <taxon>Streptomycetaceae</taxon>
        <taxon>Streptomyces</taxon>
    </lineage>
</organism>
<reference evidence="3" key="1">
    <citation type="journal article" date="2019" name="Int. J. Syst. Evol. Microbiol.">
        <title>The Global Catalogue of Microorganisms (GCM) 10K type strain sequencing project: providing services to taxonomists for standard genome sequencing and annotation.</title>
        <authorList>
            <consortium name="The Broad Institute Genomics Platform"/>
            <consortium name="The Broad Institute Genome Sequencing Center for Infectious Disease"/>
            <person name="Wu L."/>
            <person name="Ma J."/>
        </authorList>
    </citation>
    <scope>NUCLEOTIDE SEQUENCE [LARGE SCALE GENOMIC DNA]</scope>
    <source>
        <strain evidence="3">JCM 14924</strain>
    </source>
</reference>
<comment type="caution">
    <text evidence="2">The sequence shown here is derived from an EMBL/GenBank/DDBJ whole genome shotgun (WGS) entry which is preliminary data.</text>
</comment>
<accession>A0ABN3BTH5</accession>
<feature type="region of interest" description="Disordered" evidence="1">
    <location>
        <begin position="44"/>
        <end position="116"/>
    </location>
</feature>
<name>A0ABN3BTH5_9ACTN</name>
<proteinExistence type="predicted"/>